<dbReference type="RefSeq" id="WP_220117149.1">
    <property type="nucleotide sequence ID" value="NZ_JAHZUY010000014.1"/>
</dbReference>
<reference evidence="2 3" key="1">
    <citation type="submission" date="2021-08" db="EMBL/GenBank/DDBJ databases">
        <title>Caldovatus sediminis gen. nov., sp. nov., a moderately thermophilic bacterium isolated from a hot spring.</title>
        <authorList>
            <person name="Hu C.-J."/>
            <person name="Li W.-J."/>
            <person name="Xian W.-D."/>
        </authorList>
    </citation>
    <scope>NUCLEOTIDE SEQUENCE [LARGE SCALE GENOMIC DNA]</scope>
    <source>
        <strain evidence="2 3">SYSU G05006</strain>
    </source>
</reference>
<feature type="domain" description="Tyrosine specific protein phosphatases" evidence="1">
    <location>
        <begin position="75"/>
        <end position="134"/>
    </location>
</feature>
<comment type="caution">
    <text evidence="2">The sequence shown here is derived from an EMBL/GenBank/DDBJ whole genome shotgun (WGS) entry which is preliminary data.</text>
</comment>
<dbReference type="PROSITE" id="PS00383">
    <property type="entry name" value="TYR_PHOSPHATASE_1"/>
    <property type="match status" value="1"/>
</dbReference>
<keyword evidence="3" id="KW-1185">Reference proteome</keyword>
<protein>
    <submittedName>
        <fullName evidence="2">Protein-tyrosine-phosphatase</fullName>
    </submittedName>
</protein>
<dbReference type="Proteomes" id="UP001519924">
    <property type="component" value="Unassembled WGS sequence"/>
</dbReference>
<accession>A0ABS7F3J0</accession>
<dbReference type="InterPro" id="IPR016130">
    <property type="entry name" value="Tyr_Pase_AS"/>
</dbReference>
<dbReference type="EMBL" id="JAHZUY010000014">
    <property type="protein sequence ID" value="MBW8269391.1"/>
    <property type="molecule type" value="Genomic_DNA"/>
</dbReference>
<evidence type="ECO:0000313" key="2">
    <source>
        <dbReference type="EMBL" id="MBW8269391.1"/>
    </source>
</evidence>
<evidence type="ECO:0000313" key="3">
    <source>
        <dbReference type="Proteomes" id="UP001519924"/>
    </source>
</evidence>
<dbReference type="InterPro" id="IPR000387">
    <property type="entry name" value="Tyr_Pase_dom"/>
</dbReference>
<organism evidence="2 3">
    <name type="scientific">Caldovatus aquaticus</name>
    <dbReference type="NCBI Taxonomy" id="2865671"/>
    <lineage>
        <taxon>Bacteria</taxon>
        <taxon>Pseudomonadati</taxon>
        <taxon>Pseudomonadota</taxon>
        <taxon>Alphaproteobacteria</taxon>
        <taxon>Acetobacterales</taxon>
        <taxon>Roseomonadaceae</taxon>
        <taxon>Caldovatus</taxon>
    </lineage>
</organism>
<proteinExistence type="predicted"/>
<gene>
    <name evidence="2" type="ORF">K1J50_07810</name>
</gene>
<dbReference type="SUPFAM" id="SSF52799">
    <property type="entry name" value="(Phosphotyrosine protein) phosphatases II"/>
    <property type="match status" value="1"/>
</dbReference>
<sequence length="208" mass="21910">MTGFPTAFGLTICGIEELGAQCAAGPSHVLSILDPDWPVPAAFGGFAAHRRLELRFHDVIEDLPGTAPPRPGHVREILAFGRDLLAGPAPAAHLLVHCHAGVSRSTAAMALILAQALPDLPAGRILGEILRIRPQAWPNLRLLELGDALLGRRGEMVAAAGEVYRRQIALFPGLAEQMEQGRRGREVAVALGRRAASSAAQSPAGAAR</sequence>
<name>A0ABS7F3J0_9PROT</name>
<dbReference type="InterPro" id="IPR029021">
    <property type="entry name" value="Prot-tyrosine_phosphatase-like"/>
</dbReference>
<dbReference type="PROSITE" id="PS50056">
    <property type="entry name" value="TYR_PHOSPHATASE_2"/>
    <property type="match status" value="1"/>
</dbReference>
<dbReference type="Gene3D" id="3.90.190.10">
    <property type="entry name" value="Protein tyrosine phosphatase superfamily"/>
    <property type="match status" value="1"/>
</dbReference>
<evidence type="ECO:0000259" key="1">
    <source>
        <dbReference type="PROSITE" id="PS50056"/>
    </source>
</evidence>